<dbReference type="OrthoDB" id="9777057at2"/>
<dbReference type="InterPro" id="IPR011032">
    <property type="entry name" value="GroES-like_sf"/>
</dbReference>
<dbReference type="Pfam" id="PF08240">
    <property type="entry name" value="ADH_N"/>
    <property type="match status" value="1"/>
</dbReference>
<keyword evidence="4" id="KW-0862">Zinc</keyword>
<dbReference type="SUPFAM" id="SSF51735">
    <property type="entry name" value="NAD(P)-binding Rossmann-fold domains"/>
    <property type="match status" value="1"/>
</dbReference>
<dbReference type="Gene3D" id="3.40.50.720">
    <property type="entry name" value="NAD(P)-binding Rossmann-like Domain"/>
    <property type="match status" value="1"/>
</dbReference>
<dbReference type="AlphaFoldDB" id="A0A399DR90"/>
<organism evidence="8 9">
    <name type="scientific">Meiothermus taiwanensis</name>
    <dbReference type="NCBI Taxonomy" id="172827"/>
    <lineage>
        <taxon>Bacteria</taxon>
        <taxon>Thermotogati</taxon>
        <taxon>Deinococcota</taxon>
        <taxon>Deinococci</taxon>
        <taxon>Thermales</taxon>
        <taxon>Thermaceae</taxon>
        <taxon>Meiothermus</taxon>
    </lineage>
</organism>
<evidence type="ECO:0000256" key="2">
    <source>
        <dbReference type="ARBA" id="ARBA00008072"/>
    </source>
</evidence>
<gene>
    <name evidence="8" type="ORF">Mcate_02634</name>
</gene>
<keyword evidence="3" id="KW-0479">Metal-binding</keyword>
<comment type="cofactor">
    <cofactor evidence="1">
        <name>Zn(2+)</name>
        <dbReference type="ChEBI" id="CHEBI:29105"/>
    </cofactor>
</comment>
<evidence type="ECO:0000259" key="6">
    <source>
        <dbReference type="Pfam" id="PF00107"/>
    </source>
</evidence>
<dbReference type="InterPro" id="IPR036291">
    <property type="entry name" value="NAD(P)-bd_dom_sf"/>
</dbReference>
<dbReference type="PANTHER" id="PTHR43161:SF23">
    <property type="entry name" value="(R,R)-BUTANEDIOL DEHYDROGENASE-RELATED"/>
    <property type="match status" value="1"/>
</dbReference>
<accession>A0A399DR90</accession>
<sequence length="324" mass="34078">MQAWVLEDYGRLSLHHRETPEGAGVLLRVAACGICGSDLSVYKGAPAMRARWKPPLVLGHEIAGTVLEGPPDWLGQAVAVNPLVACGHCPACWEGLSNLCAHRTNIGFHYWGGFAEQIRVPLAQLHRLPAGVPLWKGALAEPLAVALRAVELAGPVLGRSVLVLGGGAIGTLAAWLLAEAGARVTVSERNPLRAAWLEGLGFIAEVVPTPGGLYDRVIETVGAQGTLALAVNATRPGGSVVLVGLSDLEAPLPLQRAVLQEIRIQGSYVFTQAEFARATALLAHLPDALAVRRPFAMAQASFEELLAGRLAEAKVVLLHGGYDA</sequence>
<evidence type="ECO:0000256" key="4">
    <source>
        <dbReference type="ARBA" id="ARBA00022833"/>
    </source>
</evidence>
<dbReference type="EMBL" id="QWKX01000103">
    <property type="protein sequence ID" value="RIH74616.1"/>
    <property type="molecule type" value="Genomic_DNA"/>
</dbReference>
<dbReference type="PANTHER" id="PTHR43161">
    <property type="entry name" value="SORBITOL DEHYDROGENASE"/>
    <property type="match status" value="1"/>
</dbReference>
<evidence type="ECO:0000256" key="1">
    <source>
        <dbReference type="ARBA" id="ARBA00001947"/>
    </source>
</evidence>
<proteinExistence type="inferred from homology"/>
<name>A0A399DR90_9DEIN</name>
<dbReference type="RefSeq" id="WP_027888598.1">
    <property type="nucleotide sequence ID" value="NZ_JBHSXZ010000065.1"/>
</dbReference>
<dbReference type="InterPro" id="IPR013154">
    <property type="entry name" value="ADH-like_N"/>
</dbReference>
<dbReference type="Gene3D" id="3.90.180.10">
    <property type="entry name" value="Medium-chain alcohol dehydrogenases, catalytic domain"/>
    <property type="match status" value="1"/>
</dbReference>
<comment type="caution">
    <text evidence="8">The sequence shown here is derived from an EMBL/GenBank/DDBJ whole genome shotgun (WGS) entry which is preliminary data.</text>
</comment>
<dbReference type="InterPro" id="IPR013149">
    <property type="entry name" value="ADH-like_C"/>
</dbReference>
<feature type="domain" description="Alcohol dehydrogenase-like C-terminal" evidence="6">
    <location>
        <begin position="168"/>
        <end position="283"/>
    </location>
</feature>
<evidence type="ECO:0000313" key="9">
    <source>
        <dbReference type="Proteomes" id="UP000266089"/>
    </source>
</evidence>
<evidence type="ECO:0000256" key="3">
    <source>
        <dbReference type="ARBA" id="ARBA00022723"/>
    </source>
</evidence>
<protein>
    <submittedName>
        <fullName evidence="8">2-dehydro-3-deoxy-L-rhamnonate dehydrogenase (NAD(+))</fullName>
        <ecNumber evidence="8">1.1.1.401</ecNumber>
    </submittedName>
</protein>
<dbReference type="SUPFAM" id="SSF50129">
    <property type="entry name" value="GroES-like"/>
    <property type="match status" value="1"/>
</dbReference>
<evidence type="ECO:0000259" key="7">
    <source>
        <dbReference type="Pfam" id="PF08240"/>
    </source>
</evidence>
<dbReference type="Pfam" id="PF00107">
    <property type="entry name" value="ADH_zinc_N"/>
    <property type="match status" value="1"/>
</dbReference>
<dbReference type="GO" id="GO:0016491">
    <property type="term" value="F:oxidoreductase activity"/>
    <property type="evidence" value="ECO:0007669"/>
    <property type="project" value="UniProtKB-KW"/>
</dbReference>
<evidence type="ECO:0000313" key="8">
    <source>
        <dbReference type="EMBL" id="RIH74616.1"/>
    </source>
</evidence>
<dbReference type="GO" id="GO:0046872">
    <property type="term" value="F:metal ion binding"/>
    <property type="evidence" value="ECO:0007669"/>
    <property type="project" value="UniProtKB-KW"/>
</dbReference>
<keyword evidence="5 8" id="KW-0560">Oxidoreductase</keyword>
<dbReference type="Proteomes" id="UP000266089">
    <property type="component" value="Unassembled WGS sequence"/>
</dbReference>
<dbReference type="EC" id="1.1.1.401" evidence="8"/>
<reference evidence="8 9" key="1">
    <citation type="submission" date="2018-08" db="EMBL/GenBank/DDBJ databases">
        <title>Meiothermus cateniformans JCM 15151 genome sequencing project.</title>
        <authorList>
            <person name="Da Costa M.S."/>
            <person name="Albuquerque L."/>
            <person name="Raposo P."/>
            <person name="Froufe H.J.C."/>
            <person name="Barroso C.S."/>
            <person name="Egas C."/>
        </authorList>
    </citation>
    <scope>NUCLEOTIDE SEQUENCE [LARGE SCALE GENOMIC DNA]</scope>
    <source>
        <strain evidence="8 9">JCM 15151</strain>
    </source>
</reference>
<comment type="similarity">
    <text evidence="2">Belongs to the zinc-containing alcohol dehydrogenase family.</text>
</comment>
<feature type="domain" description="Alcohol dehydrogenase-like N-terminal" evidence="7">
    <location>
        <begin position="25"/>
        <end position="129"/>
    </location>
</feature>
<evidence type="ECO:0000256" key="5">
    <source>
        <dbReference type="ARBA" id="ARBA00023002"/>
    </source>
</evidence>